<sequence>PIITSPVGVNAEYVRNAVTGYHAPNIPQWVDRITELIDNIKLRKQMANAGRAHAERFNTDIIGKNSITGD</sequence>
<proteinExistence type="predicted"/>
<dbReference type="Pfam" id="PF00534">
    <property type="entry name" value="Glycos_transf_1"/>
    <property type="match status" value="1"/>
</dbReference>
<dbReference type="GO" id="GO:0016757">
    <property type="term" value="F:glycosyltransferase activity"/>
    <property type="evidence" value="ECO:0007669"/>
    <property type="project" value="InterPro"/>
</dbReference>
<organism evidence="2">
    <name type="scientific">marine sediment metagenome</name>
    <dbReference type="NCBI Taxonomy" id="412755"/>
    <lineage>
        <taxon>unclassified sequences</taxon>
        <taxon>metagenomes</taxon>
        <taxon>ecological metagenomes</taxon>
    </lineage>
</organism>
<evidence type="ECO:0000313" key="2">
    <source>
        <dbReference type="EMBL" id="GAH91224.1"/>
    </source>
</evidence>
<comment type="caution">
    <text evidence="2">The sequence shown here is derived from an EMBL/GenBank/DDBJ whole genome shotgun (WGS) entry which is preliminary data.</text>
</comment>
<dbReference type="SUPFAM" id="SSF53756">
    <property type="entry name" value="UDP-Glycosyltransferase/glycogen phosphorylase"/>
    <property type="match status" value="1"/>
</dbReference>
<accession>X1KM64</accession>
<feature type="domain" description="Glycosyl transferase family 1" evidence="1">
    <location>
        <begin position="1"/>
        <end position="52"/>
    </location>
</feature>
<dbReference type="InterPro" id="IPR001296">
    <property type="entry name" value="Glyco_trans_1"/>
</dbReference>
<reference evidence="2" key="1">
    <citation type="journal article" date="2014" name="Front. Microbiol.">
        <title>High frequency of phylogenetically diverse reductive dehalogenase-homologous genes in deep subseafloor sedimentary metagenomes.</title>
        <authorList>
            <person name="Kawai M."/>
            <person name="Futagami T."/>
            <person name="Toyoda A."/>
            <person name="Takaki Y."/>
            <person name="Nishi S."/>
            <person name="Hori S."/>
            <person name="Arai W."/>
            <person name="Tsubouchi T."/>
            <person name="Morono Y."/>
            <person name="Uchiyama I."/>
            <person name="Ito T."/>
            <person name="Fujiyama A."/>
            <person name="Inagaki F."/>
            <person name="Takami H."/>
        </authorList>
    </citation>
    <scope>NUCLEOTIDE SEQUENCE</scope>
    <source>
        <strain evidence="2">Expedition CK06-06</strain>
    </source>
</reference>
<gene>
    <name evidence="2" type="ORF">S03H2_70157</name>
</gene>
<evidence type="ECO:0000259" key="1">
    <source>
        <dbReference type="Pfam" id="PF00534"/>
    </source>
</evidence>
<feature type="non-terminal residue" evidence="2">
    <location>
        <position position="1"/>
    </location>
</feature>
<dbReference type="AlphaFoldDB" id="X1KM64"/>
<name>X1KM64_9ZZZZ</name>
<dbReference type="EMBL" id="BARU01046536">
    <property type="protein sequence ID" value="GAH91224.1"/>
    <property type="molecule type" value="Genomic_DNA"/>
</dbReference>
<protein>
    <recommendedName>
        <fullName evidence="1">Glycosyl transferase family 1 domain-containing protein</fullName>
    </recommendedName>
</protein>
<dbReference type="Gene3D" id="3.40.50.2000">
    <property type="entry name" value="Glycogen Phosphorylase B"/>
    <property type="match status" value="1"/>
</dbReference>